<feature type="compositionally biased region" description="Basic and acidic residues" evidence="1">
    <location>
        <begin position="41"/>
        <end position="54"/>
    </location>
</feature>
<name>A0AA88CZ30_FICCA</name>
<evidence type="ECO:0000256" key="1">
    <source>
        <dbReference type="SAM" id="MobiDB-lite"/>
    </source>
</evidence>
<evidence type="ECO:0000313" key="3">
    <source>
        <dbReference type="Proteomes" id="UP001187192"/>
    </source>
</evidence>
<protein>
    <submittedName>
        <fullName evidence="2">Uncharacterized protein</fullName>
    </submittedName>
</protein>
<keyword evidence="3" id="KW-1185">Reference proteome</keyword>
<dbReference type="AlphaFoldDB" id="A0AA88CZ30"/>
<comment type="caution">
    <text evidence="2">The sequence shown here is derived from an EMBL/GenBank/DDBJ whole genome shotgun (WGS) entry which is preliminary data.</text>
</comment>
<dbReference type="Gramene" id="FCD_00024208-RA">
    <property type="protein sequence ID" value="FCD_00024208-RA:cds"/>
    <property type="gene ID" value="FCD_00024208"/>
</dbReference>
<evidence type="ECO:0000313" key="2">
    <source>
        <dbReference type="EMBL" id="GMN37465.1"/>
    </source>
</evidence>
<accession>A0AA88CZ30</accession>
<feature type="region of interest" description="Disordered" evidence="1">
    <location>
        <begin position="26"/>
        <end position="55"/>
    </location>
</feature>
<dbReference type="EMBL" id="BTGU01000007">
    <property type="protein sequence ID" value="GMN37465.1"/>
    <property type="molecule type" value="Genomic_DNA"/>
</dbReference>
<organism evidence="2 3">
    <name type="scientific">Ficus carica</name>
    <name type="common">Common fig</name>
    <dbReference type="NCBI Taxonomy" id="3494"/>
    <lineage>
        <taxon>Eukaryota</taxon>
        <taxon>Viridiplantae</taxon>
        <taxon>Streptophyta</taxon>
        <taxon>Embryophyta</taxon>
        <taxon>Tracheophyta</taxon>
        <taxon>Spermatophyta</taxon>
        <taxon>Magnoliopsida</taxon>
        <taxon>eudicotyledons</taxon>
        <taxon>Gunneridae</taxon>
        <taxon>Pentapetalae</taxon>
        <taxon>rosids</taxon>
        <taxon>fabids</taxon>
        <taxon>Rosales</taxon>
        <taxon>Moraceae</taxon>
        <taxon>Ficeae</taxon>
        <taxon>Ficus</taxon>
    </lineage>
</organism>
<proteinExistence type="predicted"/>
<sequence>MYQNQKTKCKKQKIKKIYIRARSELRRRNGDCGGRDPSTTKVEEIQQLRGEREPATATLGARSGNLSQLWFSEVSTEGDGEGLPERSFAVEYLIGGGRSASS</sequence>
<dbReference type="Proteomes" id="UP001187192">
    <property type="component" value="Unassembled WGS sequence"/>
</dbReference>
<reference evidence="2" key="1">
    <citation type="submission" date="2023-07" db="EMBL/GenBank/DDBJ databases">
        <title>draft genome sequence of fig (Ficus carica).</title>
        <authorList>
            <person name="Takahashi T."/>
            <person name="Nishimura K."/>
        </authorList>
    </citation>
    <scope>NUCLEOTIDE SEQUENCE</scope>
</reference>
<gene>
    <name evidence="2" type="ORF">TIFTF001_006843</name>
</gene>